<accession>A0A2W6P489</accession>
<keyword evidence="3" id="KW-0285">Flavoprotein</keyword>
<dbReference type="PRINTS" id="PR00368">
    <property type="entry name" value="FADPNR"/>
</dbReference>
<reference evidence="6 7" key="1">
    <citation type="submission" date="2018-06" db="EMBL/GenBank/DDBJ databases">
        <title>Isolation of heavy metals resistant Paenibacillus silvae NC2 from Gold-Copper mine in ZiJin, China.</title>
        <authorList>
            <person name="Xu J."/>
            <person name="Mazhar H.S."/>
            <person name="Rensing C."/>
        </authorList>
    </citation>
    <scope>NUCLEOTIDE SEQUENCE [LARGE SCALE GENOMIC DNA]</scope>
    <source>
        <strain evidence="6 7">NC2</strain>
    </source>
</reference>
<dbReference type="InterPro" id="IPR036188">
    <property type="entry name" value="FAD/NAD-bd_sf"/>
</dbReference>
<gene>
    <name evidence="6" type="ORF">DN757_24485</name>
</gene>
<comment type="caution">
    <text evidence="6">The sequence shown here is derived from an EMBL/GenBank/DDBJ whole genome shotgun (WGS) entry which is preliminary data.</text>
</comment>
<dbReference type="PRINTS" id="PR00469">
    <property type="entry name" value="PNDRDTASEII"/>
</dbReference>
<evidence type="ECO:0000256" key="1">
    <source>
        <dbReference type="ARBA" id="ARBA00001974"/>
    </source>
</evidence>
<feature type="domain" description="FAD/NAD(P)-binding" evidence="5">
    <location>
        <begin position="8"/>
        <end position="284"/>
    </location>
</feature>
<dbReference type="GO" id="GO:0016491">
    <property type="term" value="F:oxidoreductase activity"/>
    <property type="evidence" value="ECO:0007669"/>
    <property type="project" value="UniProtKB-KW"/>
</dbReference>
<keyword evidence="4" id="KW-0560">Oxidoreductase</keyword>
<dbReference type="RefSeq" id="WP_111272795.1">
    <property type="nucleotide sequence ID" value="NZ_QKWW01000081.1"/>
</dbReference>
<dbReference type="InterPro" id="IPR023753">
    <property type="entry name" value="FAD/NAD-binding_dom"/>
</dbReference>
<comment type="cofactor">
    <cofactor evidence="1">
        <name>FAD</name>
        <dbReference type="ChEBI" id="CHEBI:57692"/>
    </cofactor>
</comment>
<evidence type="ECO:0000256" key="4">
    <source>
        <dbReference type="ARBA" id="ARBA00023002"/>
    </source>
</evidence>
<dbReference type="PANTHER" id="PTHR48105">
    <property type="entry name" value="THIOREDOXIN REDUCTASE 1-RELATED-RELATED"/>
    <property type="match status" value="1"/>
</dbReference>
<dbReference type="AlphaFoldDB" id="A0A2W6P489"/>
<organism evidence="6 7">
    <name type="scientific">Paenibacillus silvae</name>
    <dbReference type="NCBI Taxonomy" id="1325358"/>
    <lineage>
        <taxon>Bacteria</taxon>
        <taxon>Bacillati</taxon>
        <taxon>Bacillota</taxon>
        <taxon>Bacilli</taxon>
        <taxon>Bacillales</taxon>
        <taxon>Paenibacillaceae</taxon>
        <taxon>Paenibacillus</taxon>
    </lineage>
</organism>
<evidence type="ECO:0000256" key="2">
    <source>
        <dbReference type="ARBA" id="ARBA00011738"/>
    </source>
</evidence>
<dbReference type="Gene3D" id="3.50.50.60">
    <property type="entry name" value="FAD/NAD(P)-binding domain"/>
    <property type="match status" value="2"/>
</dbReference>
<evidence type="ECO:0000313" key="7">
    <source>
        <dbReference type="Proteomes" id="UP000249204"/>
    </source>
</evidence>
<protein>
    <submittedName>
        <fullName evidence="6">Pyridine nucleotide-disulfide oxidoreductase</fullName>
    </submittedName>
</protein>
<evidence type="ECO:0000313" key="6">
    <source>
        <dbReference type="EMBL" id="PZT52966.1"/>
    </source>
</evidence>
<sequence length="313" mass="34045">MDTTKSQFDVIIVGGGPAGLNAALVLGRARKHVLVLDNQKPRNWVTRETHGFLTRDGVSPQQFRAYAAEEIKSYPSVQFTSDTVFEINGQDGAFVVKTGEDKLYYARKILFAVGKRDLPLGIDGLQEVYGKSAFVCPYCDGWELRDQKLVIIASADKVLHMAKLIAGWTKDYVMCTNSDGTLPEEQMLELSHHGIQVYESPVHSIVSEEGMVRTVKLNDGTVIPCSGIFFQPKLQTGSDVPKALGCEVTDTGTIIVDAQGKTSVSGVFSAGDAASEMYQAIAAASLGALTAVSINNELNFERWDSSDDTRIIK</sequence>
<comment type="subunit">
    <text evidence="2">Homodimer.</text>
</comment>
<dbReference type="SUPFAM" id="SSF51905">
    <property type="entry name" value="FAD/NAD(P)-binding domain"/>
    <property type="match status" value="1"/>
</dbReference>
<name>A0A2W6P489_9BACL</name>
<evidence type="ECO:0000259" key="5">
    <source>
        <dbReference type="Pfam" id="PF07992"/>
    </source>
</evidence>
<dbReference type="EMBL" id="QKWW01000081">
    <property type="protein sequence ID" value="PZT52966.1"/>
    <property type="molecule type" value="Genomic_DNA"/>
</dbReference>
<dbReference type="Proteomes" id="UP000249204">
    <property type="component" value="Unassembled WGS sequence"/>
</dbReference>
<dbReference type="Pfam" id="PF07992">
    <property type="entry name" value="Pyr_redox_2"/>
    <property type="match status" value="1"/>
</dbReference>
<proteinExistence type="predicted"/>
<dbReference type="InterPro" id="IPR050097">
    <property type="entry name" value="Ferredoxin-NADP_redctase_2"/>
</dbReference>
<evidence type="ECO:0000256" key="3">
    <source>
        <dbReference type="ARBA" id="ARBA00022630"/>
    </source>
</evidence>